<comment type="caution">
    <text evidence="2">The sequence shown here is derived from an EMBL/GenBank/DDBJ whole genome shotgun (WGS) entry which is preliminary data.</text>
</comment>
<dbReference type="EMBL" id="NAJN01000006">
    <property type="protein sequence ID" value="TKA82139.1"/>
    <property type="molecule type" value="Genomic_DNA"/>
</dbReference>
<dbReference type="AlphaFoldDB" id="A0A4V5NI92"/>
<feature type="compositionally biased region" description="Basic and acidic residues" evidence="1">
    <location>
        <begin position="219"/>
        <end position="246"/>
    </location>
</feature>
<sequence>MPVDDALPSLLVFSVYGPNGSNTRFIVGTAEGSKTLIRITDGRIVDMPQSRFAPGWTPGFDQSVPDLNDPEPDQAAIIRIMYGSDCYELFPQNPLYHKLECGHTVKTPRITGCGMNYEGNTSLEDPFCCPACIEQYIEYLNEKVSHSTCWQPVDARERHKHQREQKEQEKRASEMLRMELLVFGRTCEVVPSQTGTREDGHLAGLAQAVGRMILHEAHEVEKIGKQRGRERSRSPEREWRPKDSKLRTVTRSQSRAGRGSAPSSEPLRKYRERSHSPPRVRHSKSDKKELHRAAYPKSGNKAVKKVDEEDLLKAAAKLQVASLSESRGRLERESSVISNPAIIALALRGLTIEEKPSTAAREKSEKRSKMDAIDEAIEKAGVNGSEGTPKLNDVAEEATQEVEHK</sequence>
<feature type="compositionally biased region" description="Basic and acidic residues" evidence="1">
    <location>
        <begin position="266"/>
        <end position="275"/>
    </location>
</feature>
<organism evidence="2 3">
    <name type="scientific">Cryomyces minteri</name>
    <dbReference type="NCBI Taxonomy" id="331657"/>
    <lineage>
        <taxon>Eukaryota</taxon>
        <taxon>Fungi</taxon>
        <taxon>Dikarya</taxon>
        <taxon>Ascomycota</taxon>
        <taxon>Pezizomycotina</taxon>
        <taxon>Dothideomycetes</taxon>
        <taxon>Dothideomycetes incertae sedis</taxon>
        <taxon>Cryomyces</taxon>
    </lineage>
</organism>
<evidence type="ECO:0000256" key="1">
    <source>
        <dbReference type="SAM" id="MobiDB-lite"/>
    </source>
</evidence>
<accession>A0A4V5NI92</accession>
<feature type="region of interest" description="Disordered" evidence="1">
    <location>
        <begin position="379"/>
        <end position="405"/>
    </location>
</feature>
<evidence type="ECO:0000313" key="3">
    <source>
        <dbReference type="Proteomes" id="UP000308768"/>
    </source>
</evidence>
<feature type="compositionally biased region" description="Acidic residues" evidence="1">
    <location>
        <begin position="394"/>
        <end position="405"/>
    </location>
</feature>
<proteinExistence type="predicted"/>
<evidence type="ECO:0000313" key="2">
    <source>
        <dbReference type="EMBL" id="TKA82139.1"/>
    </source>
</evidence>
<reference evidence="2 3" key="1">
    <citation type="submission" date="2017-03" db="EMBL/GenBank/DDBJ databases">
        <title>Genomes of endolithic fungi from Antarctica.</title>
        <authorList>
            <person name="Coleine C."/>
            <person name="Masonjones S."/>
            <person name="Stajich J.E."/>
        </authorList>
    </citation>
    <scope>NUCLEOTIDE SEQUENCE [LARGE SCALE GENOMIC DNA]</scope>
    <source>
        <strain evidence="2 3">CCFEE 5187</strain>
    </source>
</reference>
<feature type="region of interest" description="Disordered" evidence="1">
    <location>
        <begin position="219"/>
        <end position="302"/>
    </location>
</feature>
<gene>
    <name evidence="2" type="ORF">B0A49_00197</name>
</gene>
<name>A0A4V5NI92_9PEZI</name>
<dbReference type="Proteomes" id="UP000308768">
    <property type="component" value="Unassembled WGS sequence"/>
</dbReference>
<keyword evidence="3" id="KW-1185">Reference proteome</keyword>
<feature type="compositionally biased region" description="Basic residues" evidence="1">
    <location>
        <begin position="276"/>
        <end position="285"/>
    </location>
</feature>
<protein>
    <submittedName>
        <fullName evidence="2">Uncharacterized protein</fullName>
    </submittedName>
</protein>